<keyword evidence="2" id="KW-1185">Reference proteome</keyword>
<evidence type="ECO:0000313" key="1">
    <source>
        <dbReference type="EMBL" id="PSL11915.1"/>
    </source>
</evidence>
<proteinExistence type="predicted"/>
<gene>
    <name evidence="1" type="ORF">CLV44_12123</name>
</gene>
<evidence type="ECO:0000313" key="2">
    <source>
        <dbReference type="Proteomes" id="UP000242133"/>
    </source>
</evidence>
<dbReference type="EMBL" id="PYGI01000021">
    <property type="protein sequence ID" value="PSL11915.1"/>
    <property type="molecule type" value="Genomic_DNA"/>
</dbReference>
<reference evidence="1 2" key="1">
    <citation type="submission" date="2018-03" db="EMBL/GenBank/DDBJ databases">
        <title>Genomic Encyclopedia of Archaeal and Bacterial Type Strains, Phase II (KMG-II): from individual species to whole genera.</title>
        <authorList>
            <person name="Goeker M."/>
        </authorList>
    </citation>
    <scope>NUCLEOTIDE SEQUENCE [LARGE SCALE GENOMIC DNA]</scope>
    <source>
        <strain evidence="1 2">DSM 17586</strain>
    </source>
</reference>
<name>A0A2P8ER45_9GAMM</name>
<dbReference type="AlphaFoldDB" id="A0A2P8ER45"/>
<comment type="caution">
    <text evidence="1">The sequence shown here is derived from an EMBL/GenBank/DDBJ whole genome shotgun (WGS) entry which is preliminary data.</text>
</comment>
<organism evidence="1 2">
    <name type="scientific">Marinobacterium halophilum</name>
    <dbReference type="NCBI Taxonomy" id="267374"/>
    <lineage>
        <taxon>Bacteria</taxon>
        <taxon>Pseudomonadati</taxon>
        <taxon>Pseudomonadota</taxon>
        <taxon>Gammaproteobacteria</taxon>
        <taxon>Oceanospirillales</taxon>
        <taxon>Oceanospirillaceae</taxon>
        <taxon>Marinobacterium</taxon>
    </lineage>
</organism>
<dbReference type="Proteomes" id="UP000242133">
    <property type="component" value="Unassembled WGS sequence"/>
</dbReference>
<protein>
    <submittedName>
        <fullName evidence="1">Uncharacterized protein</fullName>
    </submittedName>
</protein>
<accession>A0A2P8ER45</accession>
<sequence>MRIVMLFDLPAVDVVLATPGGSQALARLLERNPPG</sequence>